<accession>A0A9N7TRK8</accession>
<organism evidence="1 2">
    <name type="scientific">Pleuronectes platessa</name>
    <name type="common">European plaice</name>
    <dbReference type="NCBI Taxonomy" id="8262"/>
    <lineage>
        <taxon>Eukaryota</taxon>
        <taxon>Metazoa</taxon>
        <taxon>Chordata</taxon>
        <taxon>Craniata</taxon>
        <taxon>Vertebrata</taxon>
        <taxon>Euteleostomi</taxon>
        <taxon>Actinopterygii</taxon>
        <taxon>Neopterygii</taxon>
        <taxon>Teleostei</taxon>
        <taxon>Neoteleostei</taxon>
        <taxon>Acanthomorphata</taxon>
        <taxon>Carangaria</taxon>
        <taxon>Pleuronectiformes</taxon>
        <taxon>Pleuronectoidei</taxon>
        <taxon>Pleuronectidae</taxon>
        <taxon>Pleuronectes</taxon>
    </lineage>
</organism>
<dbReference type="AlphaFoldDB" id="A0A9N7TRK8"/>
<sequence>MAEVTVAKTLRALPPEQRGAEICRINQNLFVLGTKLDSICGCGQIRDREYCKLEPDDDCSADNKQKNEEVRDLVWTCIVCGSAGRSLKSRGLGLPAFLRSWKFQRLHPFRRAAPLYQRSNLYLANLLMFAFPGATTTSRGLTSVPISRSACTESKVVFKECEITELQRPQRRGCV</sequence>
<proteinExistence type="predicted"/>
<dbReference type="Proteomes" id="UP001153269">
    <property type="component" value="Unassembled WGS sequence"/>
</dbReference>
<gene>
    <name evidence="1" type="ORF">PLEPLA_LOCUS5357</name>
</gene>
<comment type="caution">
    <text evidence="1">The sequence shown here is derived from an EMBL/GenBank/DDBJ whole genome shotgun (WGS) entry which is preliminary data.</text>
</comment>
<name>A0A9N7TRK8_PLEPL</name>
<evidence type="ECO:0000313" key="1">
    <source>
        <dbReference type="EMBL" id="CAB1417552.1"/>
    </source>
</evidence>
<reference evidence="1" key="1">
    <citation type="submission" date="2020-03" db="EMBL/GenBank/DDBJ databases">
        <authorList>
            <person name="Weist P."/>
        </authorList>
    </citation>
    <scope>NUCLEOTIDE SEQUENCE</scope>
</reference>
<keyword evidence="2" id="KW-1185">Reference proteome</keyword>
<protein>
    <submittedName>
        <fullName evidence="1">Uncharacterized protein</fullName>
    </submittedName>
</protein>
<evidence type="ECO:0000313" key="2">
    <source>
        <dbReference type="Proteomes" id="UP001153269"/>
    </source>
</evidence>
<dbReference type="EMBL" id="CADEAL010000269">
    <property type="protein sequence ID" value="CAB1417552.1"/>
    <property type="molecule type" value="Genomic_DNA"/>
</dbReference>